<dbReference type="EMBL" id="MWIO01000036">
    <property type="protein sequence ID" value="THD06401.1"/>
    <property type="molecule type" value="Genomic_DNA"/>
</dbReference>
<evidence type="ECO:0000313" key="9">
    <source>
        <dbReference type="Proteomes" id="UP000306317"/>
    </source>
</evidence>
<keyword evidence="3 6" id="KW-0812">Transmembrane</keyword>
<dbReference type="GO" id="GO:0005886">
    <property type="term" value="C:plasma membrane"/>
    <property type="evidence" value="ECO:0007669"/>
    <property type="project" value="UniProtKB-SubCell"/>
</dbReference>
<evidence type="ECO:0000256" key="2">
    <source>
        <dbReference type="ARBA" id="ARBA00022475"/>
    </source>
</evidence>
<feature type="transmembrane region" description="Helical" evidence="6">
    <location>
        <begin position="21"/>
        <end position="41"/>
    </location>
</feature>
<dbReference type="Pfam" id="PF06271">
    <property type="entry name" value="RDD"/>
    <property type="match status" value="1"/>
</dbReference>
<keyword evidence="9" id="KW-1185">Reference proteome</keyword>
<keyword evidence="5 6" id="KW-0472">Membrane</keyword>
<accession>A0A4V3USE1</accession>
<dbReference type="InterPro" id="IPR051791">
    <property type="entry name" value="Pra-immunoreactive"/>
</dbReference>
<organism evidence="8 9">
    <name type="scientific">Rhodanobacter lindaniclasticus</name>
    <dbReference type="NCBI Taxonomy" id="75310"/>
    <lineage>
        <taxon>Bacteria</taxon>
        <taxon>Pseudomonadati</taxon>
        <taxon>Pseudomonadota</taxon>
        <taxon>Gammaproteobacteria</taxon>
        <taxon>Lysobacterales</taxon>
        <taxon>Rhodanobacteraceae</taxon>
        <taxon>Rhodanobacter</taxon>
    </lineage>
</organism>
<dbReference type="Proteomes" id="UP000306317">
    <property type="component" value="Unassembled WGS sequence"/>
</dbReference>
<evidence type="ECO:0000256" key="6">
    <source>
        <dbReference type="SAM" id="Phobius"/>
    </source>
</evidence>
<evidence type="ECO:0000259" key="7">
    <source>
        <dbReference type="Pfam" id="PF06271"/>
    </source>
</evidence>
<protein>
    <submittedName>
        <fullName evidence="8">Transporter</fullName>
    </submittedName>
</protein>
<name>A0A4V3USE1_9GAMM</name>
<evidence type="ECO:0000256" key="1">
    <source>
        <dbReference type="ARBA" id="ARBA00004651"/>
    </source>
</evidence>
<feature type="transmembrane region" description="Helical" evidence="6">
    <location>
        <begin position="134"/>
        <end position="150"/>
    </location>
</feature>
<evidence type="ECO:0000313" key="8">
    <source>
        <dbReference type="EMBL" id="THD06401.1"/>
    </source>
</evidence>
<comment type="subcellular location">
    <subcellularLocation>
        <location evidence="1">Cell membrane</location>
        <topology evidence="1">Multi-pass membrane protein</topology>
    </subcellularLocation>
</comment>
<keyword evidence="2" id="KW-1003">Cell membrane</keyword>
<reference evidence="8 9" key="1">
    <citation type="submission" date="2017-02" db="EMBL/GenBank/DDBJ databases">
        <title>Whole genome sequencing of Rhodanobacter lindaniclasticus DSM 17932.</title>
        <authorList>
            <person name="Kumar S."/>
            <person name="Patil P."/>
            <person name="Patil P.B."/>
        </authorList>
    </citation>
    <scope>NUCLEOTIDE SEQUENCE [LARGE SCALE GENOMIC DNA]</scope>
    <source>
        <strain evidence="8 9">DSM 17932</strain>
    </source>
</reference>
<feature type="domain" description="RDD" evidence="7">
    <location>
        <begin position="16"/>
        <end position="163"/>
    </location>
</feature>
<dbReference type="AlphaFoldDB" id="A0A4V3USE1"/>
<proteinExistence type="predicted"/>
<dbReference type="PANTHER" id="PTHR36115:SF10">
    <property type="entry name" value="RDD DOMAIN-CONTAINING PROTEIN"/>
    <property type="match status" value="1"/>
</dbReference>
<comment type="caution">
    <text evidence="8">The sequence shown here is derived from an EMBL/GenBank/DDBJ whole genome shotgun (WGS) entry which is preliminary data.</text>
</comment>
<keyword evidence="4 6" id="KW-1133">Transmembrane helix</keyword>
<evidence type="ECO:0000256" key="5">
    <source>
        <dbReference type="ARBA" id="ARBA00023136"/>
    </source>
</evidence>
<evidence type="ECO:0000256" key="3">
    <source>
        <dbReference type="ARBA" id="ARBA00022692"/>
    </source>
</evidence>
<dbReference type="PANTHER" id="PTHR36115">
    <property type="entry name" value="PROLINE-RICH ANTIGEN HOMOLOG-RELATED"/>
    <property type="match status" value="1"/>
</dbReference>
<sequence>MPMPDRSDAPTAPPCPLWRRLLALVYDLLIVVAIVMVVGLLSQLATGGQLVQGADHAQVPAWYRPLQGLVVSAYFVGSWLRGGQTVGMRPWHIRVTDRAGAAPTLQQAVLRLLVAAAPMLLLMLAPTLGLRTTLWLLLAAWAAWFAVALFDPRRRALHDLVAGTELRQIR</sequence>
<evidence type="ECO:0000256" key="4">
    <source>
        <dbReference type="ARBA" id="ARBA00022989"/>
    </source>
</evidence>
<dbReference type="InterPro" id="IPR010432">
    <property type="entry name" value="RDD"/>
</dbReference>
<gene>
    <name evidence="8" type="ORF">B1991_13320</name>
</gene>